<dbReference type="InterPro" id="IPR019734">
    <property type="entry name" value="TPR_rpt"/>
</dbReference>
<dbReference type="OrthoDB" id="3030at2"/>
<dbReference type="RefSeq" id="WP_130435992.1">
    <property type="nucleotide sequence ID" value="NZ_SGXF01000006.1"/>
</dbReference>
<dbReference type="InterPro" id="IPR011990">
    <property type="entry name" value="TPR-like_helical_dom_sf"/>
</dbReference>
<gene>
    <name evidence="2" type="ORF">EV209_2741</name>
</gene>
<comment type="caution">
    <text evidence="2">The sequence shown here is derived from an EMBL/GenBank/DDBJ whole genome shotgun (WGS) entry which is preliminary data.</text>
</comment>
<name>A0A4Q7NZZ7_9FIRM</name>
<dbReference type="SUPFAM" id="SSF48452">
    <property type="entry name" value="TPR-like"/>
    <property type="match status" value="2"/>
</dbReference>
<reference evidence="2 3" key="1">
    <citation type="submission" date="2019-02" db="EMBL/GenBank/DDBJ databases">
        <title>Genomic Encyclopedia of Type Strains, Phase IV (KMG-IV): sequencing the most valuable type-strain genomes for metagenomic binning, comparative biology and taxonomic classification.</title>
        <authorList>
            <person name="Goeker M."/>
        </authorList>
    </citation>
    <scope>NUCLEOTIDE SEQUENCE [LARGE SCALE GENOMIC DNA]</scope>
    <source>
        <strain evidence="2 3">DSM 29486</strain>
    </source>
</reference>
<accession>A0A4Q7NZZ7</accession>
<organism evidence="2 3">
    <name type="scientific">Cuneatibacter caecimuris</name>
    <dbReference type="NCBI Taxonomy" id="1796618"/>
    <lineage>
        <taxon>Bacteria</taxon>
        <taxon>Bacillati</taxon>
        <taxon>Bacillota</taxon>
        <taxon>Clostridia</taxon>
        <taxon>Lachnospirales</taxon>
        <taxon>Lachnospiraceae</taxon>
        <taxon>Cuneatibacter</taxon>
    </lineage>
</organism>
<dbReference type="AlphaFoldDB" id="A0A4Q7NZZ7"/>
<dbReference type="InterPro" id="IPR025117">
    <property type="entry name" value="DUF4037"/>
</dbReference>
<dbReference type="SMART" id="SM00028">
    <property type="entry name" value="TPR"/>
    <property type="match status" value="5"/>
</dbReference>
<dbReference type="Pfam" id="PF13228">
    <property type="entry name" value="DUF4037"/>
    <property type="match status" value="1"/>
</dbReference>
<dbReference type="Pfam" id="PF13526">
    <property type="entry name" value="DUF4125"/>
    <property type="match status" value="1"/>
</dbReference>
<dbReference type="EMBL" id="SGXF01000006">
    <property type="protein sequence ID" value="RZS92995.1"/>
    <property type="molecule type" value="Genomic_DNA"/>
</dbReference>
<dbReference type="Proteomes" id="UP000292927">
    <property type="component" value="Unassembled WGS sequence"/>
</dbReference>
<protein>
    <submittedName>
        <fullName evidence="2">Tetratricopeptide (TPR) repeat protein</fullName>
    </submittedName>
</protein>
<evidence type="ECO:0000313" key="3">
    <source>
        <dbReference type="Proteomes" id="UP000292927"/>
    </source>
</evidence>
<dbReference type="Pfam" id="PF13424">
    <property type="entry name" value="TPR_12"/>
    <property type="match status" value="2"/>
</dbReference>
<dbReference type="PANTHER" id="PTHR19959:SF119">
    <property type="entry name" value="FUNGAL LIPASE-LIKE DOMAIN-CONTAINING PROTEIN"/>
    <property type="match status" value="1"/>
</dbReference>
<dbReference type="PANTHER" id="PTHR19959">
    <property type="entry name" value="KINESIN LIGHT CHAIN"/>
    <property type="match status" value="1"/>
</dbReference>
<feature type="domain" description="DUF4037" evidence="1">
    <location>
        <begin position="393"/>
        <end position="493"/>
    </location>
</feature>
<evidence type="ECO:0000313" key="2">
    <source>
        <dbReference type="EMBL" id="RZS92995.1"/>
    </source>
</evidence>
<keyword evidence="3" id="KW-1185">Reference proteome</keyword>
<proteinExistence type="predicted"/>
<evidence type="ECO:0000259" key="1">
    <source>
        <dbReference type="Pfam" id="PF13228"/>
    </source>
</evidence>
<sequence>MEIQTVLKELDGLFASNQTGQVEDFLQRKLKEAAEVSDASSSVTLYNELIGFYRDTSQYEKASACCEQVLELLEQMGLKGSVHYGTTLLNAANAWRAAGKHQRSLRAYDEAEKIYQKELEPGDFRFASLLNNKSLLFQEMGDFTLACRCLEQALDIVEKYPEAVSELAVTHSNLGASMLHCGKKQEGKTHLKKALELFEQLSGENTDFHYSAALDAFGDACRLDGEAERAAEYYARAMEELEKHVGRTENWARVREKLQEVQRVLGTPDQGLELCRLYYANYGADMIRRQFPEYENRIAVGLAGEGSDCFGFDDQLSRDHDFGPRFCMWLTDEDFEQIGEPLQAAYDALPGIFHGVPRQISPERNFRDGVMRISDFYRYLAGSPEGPENMSAWLAAEDCRLAAAVNGAVFRDDLGAFSEIRDRLKRGWPEAVRALKIAEEAALLMQSGPYNYNRMMSRREWVAAGLERAAWEEHLLRLVHFLNHAYPPHRKWLHKSCGRLDILGGAADILNAAADMGDQRRAWEKMEPGSFRDLVNGEDQISLTMELTGQILLREMKAQRLLPDYASGLAGAVPLLKKRAKAEQITWLEWKAFDQVQNEGGRAGCQDDWETFHIMRLSQYLTWPEKLLDLWCRALEQGMSGGWNPVQEKYARMMESTALEEYRKLEQYLPEIGEKQKALIEALVKIQVKWMEEFAAGRPHLAGNARIIHTAEDKPWDTSFETYLRGELSTYPPEVLEGYGWMVADCLQKERNLTEETMKWSVYLYGYSSLEEAEEKAGRQEERE</sequence>
<dbReference type="Gene3D" id="1.25.40.10">
    <property type="entry name" value="Tetratricopeptide repeat domain"/>
    <property type="match status" value="2"/>
</dbReference>
<dbReference type="InterPro" id="IPR025191">
    <property type="entry name" value="DUF4125"/>
</dbReference>